<protein>
    <submittedName>
        <fullName evidence="2">Uncharacterized protein</fullName>
    </submittedName>
</protein>
<sequence length="52" mass="6097">MVCGAWMRELWIEIYRLLAWCVSLGIFVVLFNSAKVQNLNCQNFFYSCDCVV</sequence>
<evidence type="ECO:0000313" key="2">
    <source>
        <dbReference type="EMBL" id="DAF49461.1"/>
    </source>
</evidence>
<evidence type="ECO:0000256" key="1">
    <source>
        <dbReference type="SAM" id="Phobius"/>
    </source>
</evidence>
<keyword evidence="1" id="KW-0812">Transmembrane</keyword>
<reference evidence="2" key="1">
    <citation type="journal article" date="2021" name="Proc. Natl. Acad. Sci. U.S.A.">
        <title>A Catalog of Tens of Thousands of Viruses from Human Metagenomes Reveals Hidden Associations with Chronic Diseases.</title>
        <authorList>
            <person name="Tisza M.J."/>
            <person name="Buck C.B."/>
        </authorList>
    </citation>
    <scope>NUCLEOTIDE SEQUENCE</scope>
    <source>
        <strain evidence="2">CtI8Q15</strain>
    </source>
</reference>
<keyword evidence="1" id="KW-0472">Membrane</keyword>
<dbReference type="EMBL" id="BK032582">
    <property type="protein sequence ID" value="DAF49461.1"/>
    <property type="molecule type" value="Genomic_DNA"/>
</dbReference>
<feature type="transmembrane region" description="Helical" evidence="1">
    <location>
        <begin position="14"/>
        <end position="34"/>
    </location>
</feature>
<name>A0A8S5SEN8_9CAUD</name>
<keyword evidence="1" id="KW-1133">Transmembrane helix</keyword>
<proteinExistence type="predicted"/>
<accession>A0A8S5SEN8</accession>
<organism evidence="2">
    <name type="scientific">Siphoviridae sp. ctI8Q15</name>
    <dbReference type="NCBI Taxonomy" id="2827832"/>
    <lineage>
        <taxon>Viruses</taxon>
        <taxon>Duplodnaviria</taxon>
        <taxon>Heunggongvirae</taxon>
        <taxon>Uroviricota</taxon>
        <taxon>Caudoviricetes</taxon>
    </lineage>
</organism>